<name>A0A8D2ATJ3_SCIVU</name>
<dbReference type="PANTHER" id="PTHR36462:SF1">
    <property type="entry name" value="CHROMOSOME 12 OPEN READING FRAME 71"/>
    <property type="match status" value="1"/>
</dbReference>
<reference evidence="3" key="2">
    <citation type="submission" date="2025-09" db="UniProtKB">
        <authorList>
            <consortium name="Ensembl"/>
        </authorList>
    </citation>
    <scope>IDENTIFICATION</scope>
</reference>
<feature type="region of interest" description="Disordered" evidence="1">
    <location>
        <begin position="190"/>
        <end position="209"/>
    </location>
</feature>
<sequence length="347" mass="38878">ELKDIHICVSCGSGLSSQFFLLMFSLDVSTVEGDWPFKPLDSMEDSSSGSCSPDLEDCILESKSNESLSVGYFPYEDSTDCEEEIIPCEDLTSEGSSCHSLPPIQGAWGTESVRRPMGRRNEIQENPENLGQEAITKDLDAHLDCDGEDSVGHQALSENDQIMDGCTQERISQTIRELDDPLTNTYAFLDNQRDDKDDDPVLTDSSQEEDLQTFRNLSPLLDLVSHQEHEACQDLPKCKPLENGGIQQFLENPRRLEEDEIIEVSTDAETGTAEIPSGSSELSKEGNGPLVEENTCCLNFWRIFHWLRKQVASFLPGRNRPDRAKEGSIWLALQRRHLLGNPVHPEF</sequence>
<dbReference type="Proteomes" id="UP000694564">
    <property type="component" value="Chromosome 3"/>
</dbReference>
<keyword evidence="2" id="KW-0732">Signal</keyword>
<proteinExistence type="predicted"/>
<dbReference type="Ensembl" id="ENSSVLT00005007229.1">
    <property type="protein sequence ID" value="ENSSVLP00005006483.1"/>
    <property type="gene ID" value="ENSSVLG00005005264.1"/>
</dbReference>
<dbReference type="InterPro" id="IPR027908">
    <property type="entry name" value="DUF4640"/>
</dbReference>
<dbReference type="GeneTree" id="ENSGT00390000018322"/>
<feature type="chain" id="PRO_5034470757" description="Ring finger protein 216" evidence="2">
    <location>
        <begin position="34"/>
        <end position="347"/>
    </location>
</feature>
<feature type="signal peptide" evidence="2">
    <location>
        <begin position="1"/>
        <end position="33"/>
    </location>
</feature>
<evidence type="ECO:0000256" key="1">
    <source>
        <dbReference type="SAM" id="MobiDB-lite"/>
    </source>
</evidence>
<dbReference type="PANTHER" id="PTHR36462">
    <property type="entry name" value="CHROMOSOME 12 OPEN READING FRAME 71"/>
    <property type="match status" value="1"/>
</dbReference>
<evidence type="ECO:0008006" key="5">
    <source>
        <dbReference type="Google" id="ProtNLM"/>
    </source>
</evidence>
<evidence type="ECO:0000313" key="4">
    <source>
        <dbReference type="Proteomes" id="UP000694564"/>
    </source>
</evidence>
<keyword evidence="4" id="KW-1185">Reference proteome</keyword>
<dbReference type="OrthoDB" id="9450944at2759"/>
<evidence type="ECO:0000256" key="2">
    <source>
        <dbReference type="SAM" id="SignalP"/>
    </source>
</evidence>
<feature type="compositionally biased region" description="Acidic residues" evidence="1">
    <location>
        <begin position="196"/>
        <end position="209"/>
    </location>
</feature>
<evidence type="ECO:0000313" key="3">
    <source>
        <dbReference type="Ensembl" id="ENSSVLP00005006483.1"/>
    </source>
</evidence>
<dbReference type="AlphaFoldDB" id="A0A8D2ATJ3"/>
<organism evidence="3 4">
    <name type="scientific">Sciurus vulgaris</name>
    <name type="common">Eurasian red squirrel</name>
    <dbReference type="NCBI Taxonomy" id="55149"/>
    <lineage>
        <taxon>Eukaryota</taxon>
        <taxon>Metazoa</taxon>
        <taxon>Chordata</taxon>
        <taxon>Craniata</taxon>
        <taxon>Vertebrata</taxon>
        <taxon>Euteleostomi</taxon>
        <taxon>Mammalia</taxon>
        <taxon>Eutheria</taxon>
        <taxon>Euarchontoglires</taxon>
        <taxon>Glires</taxon>
        <taxon>Rodentia</taxon>
        <taxon>Sciuromorpha</taxon>
        <taxon>Sciuridae</taxon>
        <taxon>Sciurinae</taxon>
        <taxon>Sciurini</taxon>
        <taxon>Sciurus</taxon>
    </lineage>
</organism>
<accession>A0A8D2ATJ3</accession>
<dbReference type="Pfam" id="PF15480">
    <property type="entry name" value="DUF4640"/>
    <property type="match status" value="1"/>
</dbReference>
<protein>
    <recommendedName>
        <fullName evidence="5">Ring finger protein 216</fullName>
    </recommendedName>
</protein>
<reference evidence="3" key="1">
    <citation type="submission" date="2025-08" db="UniProtKB">
        <authorList>
            <consortium name="Ensembl"/>
        </authorList>
    </citation>
    <scope>IDENTIFICATION</scope>
</reference>